<dbReference type="PANTHER" id="PTHR34150:SF4">
    <property type="entry name" value="CHITIN BINDING DOMAIN (CHTBD2) CONTAINING"/>
    <property type="match status" value="1"/>
</dbReference>
<dbReference type="PANTHER" id="PTHR34150">
    <property type="entry name" value="PROTEIN CBG08832-RELATED"/>
    <property type="match status" value="1"/>
</dbReference>
<evidence type="ECO:0000313" key="3">
    <source>
        <dbReference type="Proteomes" id="UP000054047"/>
    </source>
</evidence>
<dbReference type="EMBL" id="KN728707">
    <property type="protein sequence ID" value="KIH63377.1"/>
    <property type="molecule type" value="Genomic_DNA"/>
</dbReference>
<evidence type="ECO:0000313" key="2">
    <source>
        <dbReference type="EMBL" id="KIH63377.1"/>
    </source>
</evidence>
<organism evidence="2 3">
    <name type="scientific">Ancylostoma duodenale</name>
    <dbReference type="NCBI Taxonomy" id="51022"/>
    <lineage>
        <taxon>Eukaryota</taxon>
        <taxon>Metazoa</taxon>
        <taxon>Ecdysozoa</taxon>
        <taxon>Nematoda</taxon>
        <taxon>Chromadorea</taxon>
        <taxon>Rhabditida</taxon>
        <taxon>Rhabditina</taxon>
        <taxon>Rhabditomorpha</taxon>
        <taxon>Strongyloidea</taxon>
        <taxon>Ancylostomatidae</taxon>
        <taxon>Ancylostomatinae</taxon>
        <taxon>Ancylostoma</taxon>
    </lineage>
</organism>
<dbReference type="SMART" id="SM00289">
    <property type="entry name" value="WR1"/>
    <property type="match status" value="4"/>
</dbReference>
<proteinExistence type="predicted"/>
<protein>
    <submittedName>
        <fullName evidence="2">Chitin binding Peritrophin-A domain protein</fullName>
    </submittedName>
</protein>
<feature type="domain" description="Chitin-binding type-2" evidence="1">
    <location>
        <begin position="96"/>
        <end position="160"/>
    </location>
</feature>
<dbReference type="OrthoDB" id="5912424at2759"/>
<name>A0A0C2DLC0_9BILA</name>
<dbReference type="SMART" id="SM00494">
    <property type="entry name" value="ChtBD2"/>
    <property type="match status" value="1"/>
</dbReference>
<dbReference type="AlphaFoldDB" id="A0A0C2DLC0"/>
<dbReference type="GO" id="GO:0005576">
    <property type="term" value="C:extracellular region"/>
    <property type="evidence" value="ECO:0007669"/>
    <property type="project" value="InterPro"/>
</dbReference>
<accession>A0A0C2DLC0</accession>
<dbReference type="InterPro" id="IPR006150">
    <property type="entry name" value="Cys_repeat_1"/>
</dbReference>
<dbReference type="Pfam" id="PF01607">
    <property type="entry name" value="CBM_14"/>
    <property type="match status" value="1"/>
</dbReference>
<dbReference type="InterPro" id="IPR036508">
    <property type="entry name" value="Chitin-bd_dom_sf"/>
</dbReference>
<feature type="non-terminal residue" evidence="2">
    <location>
        <position position="330"/>
    </location>
</feature>
<reference evidence="2 3" key="1">
    <citation type="submission" date="2013-12" db="EMBL/GenBank/DDBJ databases">
        <title>Draft genome of the parsitic nematode Ancylostoma duodenale.</title>
        <authorList>
            <person name="Mitreva M."/>
        </authorList>
    </citation>
    <scope>NUCLEOTIDE SEQUENCE [LARGE SCALE GENOMIC DNA]</scope>
    <source>
        <strain evidence="2 3">Zhejiang</strain>
    </source>
</reference>
<dbReference type="SUPFAM" id="SSF57625">
    <property type="entry name" value="Invertebrate chitin-binding proteins"/>
    <property type="match status" value="1"/>
</dbReference>
<dbReference type="Proteomes" id="UP000054047">
    <property type="component" value="Unassembled WGS sequence"/>
</dbReference>
<dbReference type="InterPro" id="IPR002557">
    <property type="entry name" value="Chitin-bd_dom"/>
</dbReference>
<keyword evidence="3" id="KW-1185">Reference proteome</keyword>
<dbReference type="GO" id="GO:0008061">
    <property type="term" value="F:chitin binding"/>
    <property type="evidence" value="ECO:0007669"/>
    <property type="project" value="InterPro"/>
</dbReference>
<gene>
    <name evidence="2" type="ORF">ANCDUO_06321</name>
</gene>
<evidence type="ECO:0000259" key="1">
    <source>
        <dbReference type="SMART" id="SM00494"/>
    </source>
</evidence>
<sequence>MCMTVELYRTADNSSQFYECAPLAQEEVIEYNLTDKYLGVWNLRDCPENFDFDVGRQKCLERKVMRRQQAACAQNPASTGCQAPCSGAVSSPIVGSPCDWKEAGLHPDPKSNAYFVQCSPQSSGASCGEWTRMPCAPNTIFSKSSSICVSMTVQSAACGPRQEAVCNCARTAGATQCPGTSTCNKNVCCQQREVLDNFIQHQAPLCPGSLVPPLASCNEPCPQYSACVPGLGCCPVPTAHLPCNLVLEVVLLETAAIRTPLGFCSSGMCSSGGSCYQPGGCCCQEVVKLPVCANGQQSQRRCSVDQECGPRMECSNGGCCPMPFCPTGVQ</sequence>